<reference evidence="3" key="1">
    <citation type="journal article" date="2014" name="Int. J. Syst. Evol. Microbiol.">
        <title>Complete genome sequence of Corynebacterium casei LMG S-19264T (=DSM 44701T), isolated from a smear-ripened cheese.</title>
        <authorList>
            <consortium name="US DOE Joint Genome Institute (JGI-PGF)"/>
            <person name="Walter F."/>
            <person name="Albersmeier A."/>
            <person name="Kalinowski J."/>
            <person name="Ruckert C."/>
        </authorList>
    </citation>
    <scope>NUCLEOTIDE SEQUENCE</scope>
    <source>
        <strain evidence="3">CGMCC 1.15367</strain>
    </source>
</reference>
<feature type="transmembrane region" description="Helical" evidence="2">
    <location>
        <begin position="204"/>
        <end position="220"/>
    </location>
</feature>
<feature type="transmembrane region" description="Helical" evidence="2">
    <location>
        <begin position="168"/>
        <end position="184"/>
    </location>
</feature>
<protein>
    <submittedName>
        <fullName evidence="3">Membrane protein</fullName>
    </submittedName>
</protein>
<dbReference type="PIRSF" id="PIRSF028704">
    <property type="entry name" value="UPC028704"/>
    <property type="match status" value="1"/>
</dbReference>
<keyword evidence="2" id="KW-0472">Membrane</keyword>
<keyword evidence="2" id="KW-0812">Transmembrane</keyword>
<feature type="transmembrane region" description="Helical" evidence="2">
    <location>
        <begin position="271"/>
        <end position="293"/>
    </location>
</feature>
<dbReference type="EMBL" id="BMIQ01000004">
    <property type="protein sequence ID" value="GGE07920.1"/>
    <property type="molecule type" value="Genomic_DNA"/>
</dbReference>
<comment type="caution">
    <text evidence="3">The sequence shown here is derived from an EMBL/GenBank/DDBJ whole genome shotgun (WGS) entry which is preliminary data.</text>
</comment>
<feature type="transmembrane region" description="Helical" evidence="2">
    <location>
        <begin position="41"/>
        <end position="61"/>
    </location>
</feature>
<feature type="transmembrane region" description="Helical" evidence="2">
    <location>
        <begin position="82"/>
        <end position="102"/>
    </location>
</feature>
<sequence>MAEGAGREERIDLIRGLCLLLIFAAHCNFSFSYALQQSRGFADASELFVMMAGMSAVLAYMPRDPRQGLPVRRILVRAFQIYRVHLALVAGLVALVLLPWPFGAGRFLIEDPGTLAAWQVESLRAAPLRFVADAALLVALPANLDILPLYVVLMGALPLLLALARRSVALLVAGSLALWLLAGATHADFVNRVQEGGHWHFDPLSWQWVLVLGLVLGLRLRRGLPPFPERPWLFRLAAAVALLSIPANFALQFTPAGLELQAREHALTALFVSKAFCGVLRLLDALAIVYLAWNLDIVRRACRAPWLEPVRAAGRHSLPVFACGLALSTVAQGVMAASAEVPLALQSALLILGTLVQLRLATRKEAARRERRRSAPRPPVSTSAAL</sequence>
<gene>
    <name evidence="3" type="ORF">GCM10011390_28690</name>
</gene>
<feature type="region of interest" description="Disordered" evidence="1">
    <location>
        <begin position="367"/>
        <end position="386"/>
    </location>
</feature>
<organism evidence="3 4">
    <name type="scientific">Aureimonas endophytica</name>
    <dbReference type="NCBI Taxonomy" id="2027858"/>
    <lineage>
        <taxon>Bacteria</taxon>
        <taxon>Pseudomonadati</taxon>
        <taxon>Pseudomonadota</taxon>
        <taxon>Alphaproteobacteria</taxon>
        <taxon>Hyphomicrobiales</taxon>
        <taxon>Aurantimonadaceae</taxon>
        <taxon>Aureimonas</taxon>
    </lineage>
</organism>
<feature type="transmembrane region" description="Helical" evidence="2">
    <location>
        <begin position="343"/>
        <end position="362"/>
    </location>
</feature>
<dbReference type="PANTHER" id="PTHR38592:SF3">
    <property type="entry name" value="BLL4819 PROTEIN"/>
    <property type="match status" value="1"/>
</dbReference>
<feature type="transmembrane region" description="Helical" evidence="2">
    <location>
        <begin position="12"/>
        <end position="35"/>
    </location>
</feature>
<reference evidence="3" key="2">
    <citation type="submission" date="2020-09" db="EMBL/GenBank/DDBJ databases">
        <authorList>
            <person name="Sun Q."/>
            <person name="Zhou Y."/>
        </authorList>
    </citation>
    <scope>NUCLEOTIDE SEQUENCE</scope>
    <source>
        <strain evidence="3">CGMCC 1.15367</strain>
    </source>
</reference>
<dbReference type="AlphaFoldDB" id="A0A916ZRI5"/>
<dbReference type="RefSeq" id="WP_188909579.1">
    <property type="nucleotide sequence ID" value="NZ_BMIQ01000004.1"/>
</dbReference>
<dbReference type="InterPro" id="IPR014550">
    <property type="entry name" value="UCP028704_OpgC"/>
</dbReference>
<feature type="transmembrane region" description="Helical" evidence="2">
    <location>
        <begin position="146"/>
        <end position="163"/>
    </location>
</feature>
<evidence type="ECO:0000313" key="3">
    <source>
        <dbReference type="EMBL" id="GGE07920.1"/>
    </source>
</evidence>
<name>A0A916ZRI5_9HYPH</name>
<keyword evidence="4" id="KW-1185">Reference proteome</keyword>
<evidence type="ECO:0000256" key="2">
    <source>
        <dbReference type="SAM" id="Phobius"/>
    </source>
</evidence>
<feature type="transmembrane region" description="Helical" evidence="2">
    <location>
        <begin position="232"/>
        <end position="251"/>
    </location>
</feature>
<keyword evidence="2" id="KW-1133">Transmembrane helix</keyword>
<feature type="transmembrane region" description="Helical" evidence="2">
    <location>
        <begin position="318"/>
        <end position="337"/>
    </location>
</feature>
<dbReference type="PANTHER" id="PTHR38592">
    <property type="entry name" value="BLL4819 PROTEIN"/>
    <property type="match status" value="1"/>
</dbReference>
<dbReference type="Proteomes" id="UP000644699">
    <property type="component" value="Unassembled WGS sequence"/>
</dbReference>
<dbReference type="Pfam" id="PF10129">
    <property type="entry name" value="OpgC_C"/>
    <property type="match status" value="1"/>
</dbReference>
<proteinExistence type="predicted"/>
<evidence type="ECO:0000313" key="4">
    <source>
        <dbReference type="Proteomes" id="UP000644699"/>
    </source>
</evidence>
<accession>A0A916ZRI5</accession>
<evidence type="ECO:0000256" key="1">
    <source>
        <dbReference type="SAM" id="MobiDB-lite"/>
    </source>
</evidence>